<dbReference type="SUPFAM" id="SSF55174">
    <property type="entry name" value="Alpha-L RNA-binding motif"/>
    <property type="match status" value="1"/>
</dbReference>
<dbReference type="GO" id="GO:0000455">
    <property type="term" value="P:enzyme-directed rRNA pseudouridine synthesis"/>
    <property type="evidence" value="ECO:0007669"/>
    <property type="project" value="UniProtKB-ARBA"/>
</dbReference>
<comment type="caution">
    <text evidence="9">The sequence shown here is derived from an EMBL/GenBank/DDBJ whole genome shotgun (WGS) entry which is preliminary data.</text>
</comment>
<dbReference type="InterPro" id="IPR036986">
    <property type="entry name" value="S4_RNA-bd_sf"/>
</dbReference>
<comment type="function">
    <text evidence="5">Responsible for synthesis of pseudouridine from uracil-516 in 16S ribosomal RNA.</text>
</comment>
<dbReference type="Gene3D" id="3.10.290.10">
    <property type="entry name" value="RNA-binding S4 domain"/>
    <property type="match status" value="1"/>
</dbReference>
<dbReference type="Proteomes" id="UP000282818">
    <property type="component" value="Unassembled WGS sequence"/>
</dbReference>
<evidence type="ECO:0000259" key="8">
    <source>
        <dbReference type="SMART" id="SM00363"/>
    </source>
</evidence>
<dbReference type="InterPro" id="IPR050343">
    <property type="entry name" value="RsuA_PseudoU_synthase"/>
</dbReference>
<evidence type="ECO:0000256" key="3">
    <source>
        <dbReference type="ARBA" id="ARBA00023235"/>
    </source>
</evidence>
<dbReference type="PANTHER" id="PTHR47683:SF4">
    <property type="entry name" value="PSEUDOURIDINE SYNTHASE"/>
    <property type="match status" value="1"/>
</dbReference>
<accession>A0A437Q414</accession>
<protein>
    <recommendedName>
        <fullName evidence="7">Pseudouridine synthase</fullName>
        <ecNumber evidence="7">5.4.99.-</ecNumber>
    </recommendedName>
</protein>
<proteinExistence type="inferred from homology"/>
<dbReference type="EC" id="5.4.99.-" evidence="7"/>
<evidence type="ECO:0000256" key="7">
    <source>
        <dbReference type="RuleBase" id="RU003887"/>
    </source>
</evidence>
<gene>
    <name evidence="9" type="primary">rsuA</name>
    <name evidence="9" type="ORF">EOE65_17205</name>
</gene>
<dbReference type="Gene3D" id="3.30.70.1560">
    <property type="entry name" value="Alpha-L RNA-binding motif"/>
    <property type="match status" value="1"/>
</dbReference>
<dbReference type="EMBL" id="SACQ01000012">
    <property type="protein sequence ID" value="RVU29250.1"/>
    <property type="molecule type" value="Genomic_DNA"/>
</dbReference>
<evidence type="ECO:0000256" key="2">
    <source>
        <dbReference type="ARBA" id="ARBA00022884"/>
    </source>
</evidence>
<keyword evidence="3 7" id="KW-0413">Isomerase</keyword>
<evidence type="ECO:0000256" key="5">
    <source>
        <dbReference type="ARBA" id="ARBA00037590"/>
    </source>
</evidence>
<dbReference type="InterPro" id="IPR002942">
    <property type="entry name" value="S4_RNA-bd"/>
</dbReference>
<dbReference type="CDD" id="cd02553">
    <property type="entry name" value="PseudoU_synth_RsuA"/>
    <property type="match status" value="1"/>
</dbReference>
<dbReference type="PANTHER" id="PTHR47683">
    <property type="entry name" value="PSEUDOURIDINE SYNTHASE FAMILY PROTEIN-RELATED"/>
    <property type="match status" value="1"/>
</dbReference>
<evidence type="ECO:0000256" key="6">
    <source>
        <dbReference type="PROSITE-ProRule" id="PRU00182"/>
    </source>
</evidence>
<dbReference type="InterPro" id="IPR020094">
    <property type="entry name" value="TruA/RsuA/RluB/E/F_N"/>
</dbReference>
<dbReference type="NCBIfam" id="NF008097">
    <property type="entry name" value="PRK10839.1"/>
    <property type="match status" value="1"/>
</dbReference>
<keyword evidence="10" id="KW-1185">Reference proteome</keyword>
<feature type="domain" description="RNA-binding S4" evidence="8">
    <location>
        <begin position="1"/>
        <end position="62"/>
    </location>
</feature>
<organism evidence="9 10">
    <name type="scientific">Neptunomonas marina</name>
    <dbReference type="NCBI Taxonomy" id="1815562"/>
    <lineage>
        <taxon>Bacteria</taxon>
        <taxon>Pseudomonadati</taxon>
        <taxon>Pseudomonadota</taxon>
        <taxon>Gammaproteobacteria</taxon>
        <taxon>Oceanospirillales</taxon>
        <taxon>Oceanospirillaceae</taxon>
        <taxon>Neptunomonas</taxon>
    </lineage>
</organism>
<dbReference type="PROSITE" id="PS50889">
    <property type="entry name" value="S4"/>
    <property type="match status" value="1"/>
</dbReference>
<dbReference type="InterPro" id="IPR018496">
    <property type="entry name" value="PsdUridine_synth_RsuA/RluB_CS"/>
</dbReference>
<dbReference type="InterPro" id="IPR006145">
    <property type="entry name" value="PsdUridine_synth_RsuA/RluA"/>
</dbReference>
<dbReference type="InterPro" id="IPR020103">
    <property type="entry name" value="PsdUridine_synth_cat_dom_sf"/>
</dbReference>
<dbReference type="InterPro" id="IPR042092">
    <property type="entry name" value="PsdUridine_s_RsuA/RluB/E/F_cat"/>
</dbReference>
<dbReference type="PROSITE" id="PS01149">
    <property type="entry name" value="PSI_RSU"/>
    <property type="match status" value="1"/>
</dbReference>
<dbReference type="AlphaFoldDB" id="A0A437Q414"/>
<evidence type="ECO:0000256" key="4">
    <source>
        <dbReference type="ARBA" id="ARBA00036749"/>
    </source>
</evidence>
<dbReference type="GO" id="GO:0160136">
    <property type="term" value="F:16S rRNA pseudouridine(516) synthase activity"/>
    <property type="evidence" value="ECO:0007669"/>
    <property type="project" value="UniProtKB-EC"/>
</dbReference>
<dbReference type="GO" id="GO:0005829">
    <property type="term" value="C:cytosol"/>
    <property type="evidence" value="ECO:0007669"/>
    <property type="project" value="UniProtKB-ARBA"/>
</dbReference>
<dbReference type="NCBIfam" id="TIGR00093">
    <property type="entry name" value="pseudouridine synthase"/>
    <property type="match status" value="1"/>
</dbReference>
<dbReference type="SUPFAM" id="SSF55120">
    <property type="entry name" value="Pseudouridine synthase"/>
    <property type="match status" value="1"/>
</dbReference>
<evidence type="ECO:0000313" key="9">
    <source>
        <dbReference type="EMBL" id="RVU29250.1"/>
    </source>
</evidence>
<dbReference type="Pfam" id="PF00849">
    <property type="entry name" value="PseudoU_synth_2"/>
    <property type="match status" value="1"/>
</dbReference>
<dbReference type="FunFam" id="3.30.70.1560:FF:000001">
    <property type="entry name" value="Pseudouridine synthase"/>
    <property type="match status" value="1"/>
</dbReference>
<comment type="catalytic activity">
    <reaction evidence="4">
        <text>uridine(516) in 16S rRNA = pseudouridine(516) in 16S rRNA</text>
        <dbReference type="Rhea" id="RHEA:38867"/>
        <dbReference type="Rhea" id="RHEA-COMP:10089"/>
        <dbReference type="Rhea" id="RHEA-COMP:10090"/>
        <dbReference type="ChEBI" id="CHEBI:65314"/>
        <dbReference type="ChEBI" id="CHEBI:65315"/>
        <dbReference type="EC" id="5.4.99.19"/>
    </reaction>
</comment>
<dbReference type="RefSeq" id="WP_127696027.1">
    <property type="nucleotide sequence ID" value="NZ_SACQ01000012.1"/>
</dbReference>
<keyword evidence="2 6" id="KW-0694">RNA-binding</keyword>
<dbReference type="Pfam" id="PF01479">
    <property type="entry name" value="S4"/>
    <property type="match status" value="1"/>
</dbReference>
<dbReference type="CDD" id="cd00165">
    <property type="entry name" value="S4"/>
    <property type="match status" value="1"/>
</dbReference>
<dbReference type="Gene3D" id="3.30.70.580">
    <property type="entry name" value="Pseudouridine synthase I, catalytic domain, N-terminal subdomain"/>
    <property type="match status" value="1"/>
</dbReference>
<dbReference type="SMART" id="SM00363">
    <property type="entry name" value="S4"/>
    <property type="match status" value="1"/>
</dbReference>
<dbReference type="InterPro" id="IPR000748">
    <property type="entry name" value="PsdUridine_synth_RsuA/RluB/E/F"/>
</dbReference>
<name>A0A437Q414_9GAMM</name>
<comment type="similarity">
    <text evidence="1 7">Belongs to the pseudouridine synthase RsuA family.</text>
</comment>
<reference evidence="9 10" key="1">
    <citation type="submission" date="2019-01" db="EMBL/GenBank/DDBJ databases">
        <authorList>
            <person name="Chen W.-M."/>
        </authorList>
    </citation>
    <scope>NUCLEOTIDE SEQUENCE [LARGE SCALE GENOMIC DNA]</scope>
    <source>
        <strain evidence="9 10">HPM-16</strain>
    </source>
</reference>
<evidence type="ECO:0000313" key="10">
    <source>
        <dbReference type="Proteomes" id="UP000282818"/>
    </source>
</evidence>
<sequence length="232" mass="26397">MRIDKYLSQSTGFSRKDIKRMMHKDRVEVNGKALRDSSYKLSEDDVVTLDDREISAPKPRYFMLYKPQGYVCSSDDGTHPTINGLLIDEVRPEELHLAGRLDVDTTGLVLITDDGQWSHKITSPRHQCSKRYHVVTADPIPEEAIDTFATGILLQGEKEPTKPAALEILANHEAYLTLTEGRYHQVKRMFAAIGNRVVELHRDRIGSIDLDEELLPGEYRPLTQEEIERVVA</sequence>
<dbReference type="GO" id="GO:0003723">
    <property type="term" value="F:RNA binding"/>
    <property type="evidence" value="ECO:0007669"/>
    <property type="project" value="UniProtKB-KW"/>
</dbReference>
<evidence type="ECO:0000256" key="1">
    <source>
        <dbReference type="ARBA" id="ARBA00008348"/>
    </source>
</evidence>